<feature type="domain" description="PARP catalytic" evidence="8">
    <location>
        <begin position="423"/>
        <end position="632"/>
    </location>
</feature>
<evidence type="ECO:0000256" key="1">
    <source>
        <dbReference type="ARBA" id="ARBA00004123"/>
    </source>
</evidence>
<evidence type="ECO:0000256" key="4">
    <source>
        <dbReference type="PROSITE-ProRule" id="PRU00723"/>
    </source>
</evidence>
<dbReference type="InterPro" id="IPR012317">
    <property type="entry name" value="Poly(ADP-ribose)pol_cat_dom"/>
</dbReference>
<evidence type="ECO:0000259" key="7">
    <source>
        <dbReference type="PROSITE" id="PS50918"/>
    </source>
</evidence>
<evidence type="ECO:0000259" key="8">
    <source>
        <dbReference type="PROSITE" id="PS51059"/>
    </source>
</evidence>
<keyword evidence="4" id="KW-0479">Metal-binding</keyword>
<dbReference type="SUPFAM" id="SSF56399">
    <property type="entry name" value="ADP-ribosylation"/>
    <property type="match status" value="1"/>
</dbReference>
<dbReference type="PROSITE" id="PS51059">
    <property type="entry name" value="PARP_CATALYTIC"/>
    <property type="match status" value="1"/>
</dbReference>
<feature type="zinc finger region" description="C3H1-type" evidence="4">
    <location>
        <begin position="205"/>
        <end position="232"/>
    </location>
</feature>
<dbReference type="InterPro" id="IPR037197">
    <property type="entry name" value="WWE_dom_sf"/>
</dbReference>
<name>A0A0P7U8X6_SCLFO</name>
<dbReference type="Pfam" id="PF02825">
    <property type="entry name" value="WWE"/>
    <property type="match status" value="1"/>
</dbReference>
<dbReference type="Gene3D" id="3.30.720.50">
    <property type="match status" value="1"/>
</dbReference>
<dbReference type="SUPFAM" id="SSF117839">
    <property type="entry name" value="WWE domain"/>
    <property type="match status" value="1"/>
</dbReference>
<dbReference type="EMBL" id="JARO02007312">
    <property type="protein sequence ID" value="KPP64110.1"/>
    <property type="molecule type" value="Genomic_DNA"/>
</dbReference>
<dbReference type="InterPro" id="IPR004170">
    <property type="entry name" value="WWE_dom"/>
</dbReference>
<evidence type="ECO:0000313" key="10">
    <source>
        <dbReference type="Proteomes" id="UP000034805"/>
    </source>
</evidence>
<organism evidence="9 10">
    <name type="scientific">Scleropages formosus</name>
    <name type="common">Asian bonytongue</name>
    <name type="synonym">Osteoglossum formosum</name>
    <dbReference type="NCBI Taxonomy" id="113540"/>
    <lineage>
        <taxon>Eukaryota</taxon>
        <taxon>Metazoa</taxon>
        <taxon>Chordata</taxon>
        <taxon>Craniata</taxon>
        <taxon>Vertebrata</taxon>
        <taxon>Euteleostomi</taxon>
        <taxon>Actinopterygii</taxon>
        <taxon>Neopterygii</taxon>
        <taxon>Teleostei</taxon>
        <taxon>Osteoglossocephala</taxon>
        <taxon>Osteoglossomorpha</taxon>
        <taxon>Osteoglossiformes</taxon>
        <taxon>Osteoglossidae</taxon>
        <taxon>Scleropages</taxon>
    </lineage>
</organism>
<keyword evidence="2" id="KW-0539">Nucleus</keyword>
<dbReference type="CDD" id="cd01439">
    <property type="entry name" value="TCCD_inducible_PARP_like"/>
    <property type="match status" value="1"/>
</dbReference>
<accession>A0A0P7U8X6</accession>
<comment type="similarity">
    <text evidence="3">Belongs to the ARTD/PARP family.</text>
</comment>
<proteinExistence type="inferred from homology"/>
<keyword evidence="4" id="KW-0862">Zinc</keyword>
<dbReference type="PROSITE" id="PS50918">
    <property type="entry name" value="WWE"/>
    <property type="match status" value="1"/>
</dbReference>
<feature type="compositionally biased region" description="Pro residues" evidence="5">
    <location>
        <begin position="86"/>
        <end position="96"/>
    </location>
</feature>
<comment type="subcellular location">
    <subcellularLocation>
        <location evidence="1">Nucleus</location>
    </subcellularLocation>
</comment>
<dbReference type="PROSITE" id="PS50103">
    <property type="entry name" value="ZF_C3H1"/>
    <property type="match status" value="1"/>
</dbReference>
<dbReference type="GO" id="GO:1990404">
    <property type="term" value="F:NAD+-protein mono-ADP-ribosyltransferase activity"/>
    <property type="evidence" value="ECO:0007669"/>
    <property type="project" value="TreeGrafter"/>
</dbReference>
<reference evidence="9 10" key="1">
    <citation type="submission" date="2015-08" db="EMBL/GenBank/DDBJ databases">
        <title>The genome of the Asian arowana (Scleropages formosus).</title>
        <authorList>
            <person name="Tan M.H."/>
            <person name="Gan H.M."/>
            <person name="Croft L.J."/>
            <person name="Austin C.M."/>
        </authorList>
    </citation>
    <scope>NUCLEOTIDE SEQUENCE [LARGE SCALE GENOMIC DNA]</scope>
    <source>
        <strain evidence="9">Aro1</strain>
    </source>
</reference>
<protein>
    <submittedName>
        <fullName evidence="9">TCDD-inducible poly-like</fullName>
    </submittedName>
</protein>
<dbReference type="Pfam" id="PF00644">
    <property type="entry name" value="PARP"/>
    <property type="match status" value="1"/>
</dbReference>
<sequence length="632" mass="72238">MMAAAMASEVPLKKRKFDSLSMGGTEDHISCSLFSTSNLLLHIPPHCNSSLPVWQCMRRGQVKVAWNETPYSINICITPLAVPPVRPPLRDQPPGPLSSAPPAMPHKGAEAQRITDDHPQPAVLSHSQTITVLSPHSLCSVALVQPLNMGHLLPRPQDLPLVPGSGDAPAPKSGAKPAGGPPVALIQPVPKAEWVQQAYFHTRSMEHVSICDDFLLGCCPNRSDCAQHHTPYPFHWQLRRHDTHQWISTSHTAQLKLERLYCDVERDHARLSDTTKEFTLHFDTMMIKNSERYDAARRLSNTSDPKRNPHFPTEWKFCWRDCFTWQCYRNDVSKELLTKMEAGETWCRFFIGQQEYEVDLTNLTQRNLSTGYERKVRCRPTFRSPLSIKSHLRTVILSEASQSSCQVHPNFNLDPLAEFLSWYPPVWTPVHNKDFSLVEVPFGTEVYQKVHGSFHSTMLETKVEIVSIQQVQNIFQWDKYRRQKEHMLNRHPHLRDTLERYLFHGTTEDAAKDICWNNFDPRVSGKNGVVYGHGSYFARDASYSDSYAQASTKSPYKHMFLAKVLVGNMSLGKRKYCRPPPLEGKVGRYEAYDTCVNHLNDPTVFVVFDNCQCYPYYLIKYKPLSDSLDAFK</sequence>
<keyword evidence="4" id="KW-0863">Zinc-finger</keyword>
<dbReference type="GO" id="GO:0003950">
    <property type="term" value="F:NAD+ poly-ADP-ribosyltransferase activity"/>
    <property type="evidence" value="ECO:0007669"/>
    <property type="project" value="InterPro"/>
</dbReference>
<dbReference type="AlphaFoldDB" id="A0A0P7U8X6"/>
<dbReference type="Gene3D" id="3.90.228.10">
    <property type="match status" value="1"/>
</dbReference>
<dbReference type="PANTHER" id="PTHR45740:SF6">
    <property type="entry name" value="PROTEIN MONO-ADP-RIBOSYLTRANSFERASE PARP12"/>
    <property type="match status" value="1"/>
</dbReference>
<dbReference type="Proteomes" id="UP000034805">
    <property type="component" value="Unassembled WGS sequence"/>
</dbReference>
<evidence type="ECO:0000313" key="9">
    <source>
        <dbReference type="EMBL" id="KPP64110.1"/>
    </source>
</evidence>
<evidence type="ECO:0000256" key="5">
    <source>
        <dbReference type="SAM" id="MobiDB-lite"/>
    </source>
</evidence>
<dbReference type="InterPro" id="IPR051712">
    <property type="entry name" value="ARTD-AVP"/>
</dbReference>
<gene>
    <name evidence="9" type="ORF">Z043_117582</name>
</gene>
<comment type="caution">
    <text evidence="9">The sequence shown here is derived from an EMBL/GenBank/DDBJ whole genome shotgun (WGS) entry which is preliminary data.</text>
</comment>
<evidence type="ECO:0000259" key="6">
    <source>
        <dbReference type="PROSITE" id="PS50103"/>
    </source>
</evidence>
<dbReference type="InterPro" id="IPR000571">
    <property type="entry name" value="Znf_CCCH"/>
</dbReference>
<dbReference type="PANTHER" id="PTHR45740">
    <property type="entry name" value="POLY [ADP-RIBOSE] POLYMERASE"/>
    <property type="match status" value="1"/>
</dbReference>
<feature type="domain" description="WWE" evidence="7">
    <location>
        <begin position="301"/>
        <end position="378"/>
    </location>
</feature>
<dbReference type="GO" id="GO:0008270">
    <property type="term" value="F:zinc ion binding"/>
    <property type="evidence" value="ECO:0007669"/>
    <property type="project" value="UniProtKB-KW"/>
</dbReference>
<dbReference type="GO" id="GO:0005634">
    <property type="term" value="C:nucleus"/>
    <property type="evidence" value="ECO:0007669"/>
    <property type="project" value="UniProtKB-SubCell"/>
</dbReference>
<evidence type="ECO:0000256" key="2">
    <source>
        <dbReference type="ARBA" id="ARBA00023242"/>
    </source>
</evidence>
<feature type="region of interest" description="Disordered" evidence="5">
    <location>
        <begin position="86"/>
        <end position="113"/>
    </location>
</feature>
<evidence type="ECO:0000256" key="3">
    <source>
        <dbReference type="ARBA" id="ARBA00024347"/>
    </source>
</evidence>
<feature type="domain" description="C3H1-type" evidence="6">
    <location>
        <begin position="205"/>
        <end position="232"/>
    </location>
</feature>